<evidence type="ECO:0000313" key="5">
    <source>
        <dbReference type="Proteomes" id="UP000015101"/>
    </source>
</evidence>
<proteinExistence type="predicted"/>
<feature type="domain" description="WSC" evidence="2">
    <location>
        <begin position="29"/>
        <end position="118"/>
    </location>
</feature>
<dbReference type="PROSITE" id="PS51212">
    <property type="entry name" value="WSC"/>
    <property type="match status" value="1"/>
</dbReference>
<evidence type="ECO:0000259" key="2">
    <source>
        <dbReference type="PROSITE" id="PS51212"/>
    </source>
</evidence>
<dbReference type="InParanoid" id="T1ER16"/>
<dbReference type="Proteomes" id="UP000015101">
    <property type="component" value="Unassembled WGS sequence"/>
</dbReference>
<evidence type="ECO:0000313" key="3">
    <source>
        <dbReference type="EMBL" id="ESO01859.1"/>
    </source>
</evidence>
<evidence type="ECO:0000256" key="1">
    <source>
        <dbReference type="SAM" id="SignalP"/>
    </source>
</evidence>
<feature type="chain" id="PRO_5010979971" description="WSC domain-containing protein" evidence="1">
    <location>
        <begin position="22"/>
        <end position="135"/>
    </location>
</feature>
<dbReference type="Pfam" id="PF01822">
    <property type="entry name" value="WSC"/>
    <property type="match status" value="1"/>
</dbReference>
<dbReference type="HOGENOM" id="CLU_1887996_0_0_1"/>
<sequence length="135" mass="14817">MSFDIICFLFKCCFIIGKVFSSKALSEVGYIFNGCYKDSALNPDMSAYSSVIATPEPDLCCRKCQKLGRPYCGLQKSTYCFCGEDYGDYGLSTECTNNPSCQSLVCGGSSSNSIYYSIGNVNLRKLLKNHFALSS</sequence>
<dbReference type="CTD" id="20199016"/>
<keyword evidence="1" id="KW-0732">Signal</keyword>
<dbReference type="InterPro" id="IPR002889">
    <property type="entry name" value="WSC_carb-bd"/>
</dbReference>
<dbReference type="RefSeq" id="XP_009019267.1">
    <property type="nucleotide sequence ID" value="XM_009021019.1"/>
</dbReference>
<reference evidence="4" key="3">
    <citation type="submission" date="2015-06" db="UniProtKB">
        <authorList>
            <consortium name="EnsemblMetazoa"/>
        </authorList>
    </citation>
    <scope>IDENTIFICATION</scope>
</reference>
<dbReference type="GeneID" id="20199016"/>
<dbReference type="EMBL" id="AMQM01000739">
    <property type="status" value="NOT_ANNOTATED_CDS"/>
    <property type="molecule type" value="Genomic_DNA"/>
</dbReference>
<evidence type="ECO:0000313" key="4">
    <source>
        <dbReference type="EnsemblMetazoa" id="HelroP161037"/>
    </source>
</evidence>
<dbReference type="EnsemblMetazoa" id="HelroT161037">
    <property type="protein sequence ID" value="HelroP161037"/>
    <property type="gene ID" value="HelroG161037"/>
</dbReference>
<name>T1ER16_HELRO</name>
<accession>T1ER16</accession>
<reference evidence="3 5" key="2">
    <citation type="journal article" date="2013" name="Nature">
        <title>Insights into bilaterian evolution from three spiralian genomes.</title>
        <authorList>
            <person name="Simakov O."/>
            <person name="Marletaz F."/>
            <person name="Cho S.J."/>
            <person name="Edsinger-Gonzales E."/>
            <person name="Havlak P."/>
            <person name="Hellsten U."/>
            <person name="Kuo D.H."/>
            <person name="Larsson T."/>
            <person name="Lv J."/>
            <person name="Arendt D."/>
            <person name="Savage R."/>
            <person name="Osoegawa K."/>
            <person name="de Jong P."/>
            <person name="Grimwood J."/>
            <person name="Chapman J.A."/>
            <person name="Shapiro H."/>
            <person name="Aerts A."/>
            <person name="Otillar R.P."/>
            <person name="Terry A.Y."/>
            <person name="Boore J.L."/>
            <person name="Grigoriev I.V."/>
            <person name="Lindberg D.R."/>
            <person name="Seaver E.C."/>
            <person name="Weisblat D.A."/>
            <person name="Putnam N.H."/>
            <person name="Rokhsar D.S."/>
        </authorList>
    </citation>
    <scope>NUCLEOTIDE SEQUENCE</scope>
</reference>
<dbReference type="AlphaFoldDB" id="T1ER16"/>
<organism evidence="4 5">
    <name type="scientific">Helobdella robusta</name>
    <name type="common">Californian leech</name>
    <dbReference type="NCBI Taxonomy" id="6412"/>
    <lineage>
        <taxon>Eukaryota</taxon>
        <taxon>Metazoa</taxon>
        <taxon>Spiralia</taxon>
        <taxon>Lophotrochozoa</taxon>
        <taxon>Annelida</taxon>
        <taxon>Clitellata</taxon>
        <taxon>Hirudinea</taxon>
        <taxon>Rhynchobdellida</taxon>
        <taxon>Glossiphoniidae</taxon>
        <taxon>Helobdella</taxon>
    </lineage>
</organism>
<dbReference type="EMBL" id="KB096742">
    <property type="protein sequence ID" value="ESO01859.1"/>
    <property type="molecule type" value="Genomic_DNA"/>
</dbReference>
<keyword evidence="5" id="KW-1185">Reference proteome</keyword>
<reference evidence="5" key="1">
    <citation type="submission" date="2012-12" db="EMBL/GenBank/DDBJ databases">
        <authorList>
            <person name="Hellsten U."/>
            <person name="Grimwood J."/>
            <person name="Chapman J.A."/>
            <person name="Shapiro H."/>
            <person name="Aerts A."/>
            <person name="Otillar R.P."/>
            <person name="Terry A.Y."/>
            <person name="Boore J.L."/>
            <person name="Simakov O."/>
            <person name="Marletaz F."/>
            <person name="Cho S.-J."/>
            <person name="Edsinger-Gonzales E."/>
            <person name="Havlak P."/>
            <person name="Kuo D.-H."/>
            <person name="Larsson T."/>
            <person name="Lv J."/>
            <person name="Arendt D."/>
            <person name="Savage R."/>
            <person name="Osoegawa K."/>
            <person name="de Jong P."/>
            <person name="Lindberg D.R."/>
            <person name="Seaver E.C."/>
            <person name="Weisblat D.A."/>
            <person name="Putnam N.H."/>
            <person name="Grigoriev I.V."/>
            <person name="Rokhsar D.S."/>
        </authorList>
    </citation>
    <scope>NUCLEOTIDE SEQUENCE</scope>
</reference>
<dbReference type="KEGG" id="hro:HELRODRAFT_161037"/>
<feature type="signal peptide" evidence="1">
    <location>
        <begin position="1"/>
        <end position="21"/>
    </location>
</feature>
<protein>
    <recommendedName>
        <fullName evidence="2">WSC domain-containing protein</fullName>
    </recommendedName>
</protein>
<dbReference type="OrthoDB" id="120976at2759"/>
<gene>
    <name evidence="4" type="primary">20199016</name>
    <name evidence="3" type="ORF">HELRODRAFT_161037</name>
</gene>